<dbReference type="SUPFAM" id="SSF52091">
    <property type="entry name" value="SpoIIaa-like"/>
    <property type="match status" value="1"/>
</dbReference>
<dbReference type="AlphaFoldDB" id="A0A0K1PEY4"/>
<evidence type="ECO:0000259" key="1">
    <source>
        <dbReference type="PROSITE" id="PS50801"/>
    </source>
</evidence>
<sequence>MMSELRIEREAMEAGALRLRLEGVLDGGGAYLLRDRITSLAQPVVVDFSRLERLSDFGLGILGMAICELDLDVQLVGLGNHAQRILRAFGIAAAA</sequence>
<dbReference type="Pfam" id="PF13466">
    <property type="entry name" value="STAS_2"/>
    <property type="match status" value="1"/>
</dbReference>
<name>A0A0K1PEY4_9BACT</name>
<protein>
    <recommendedName>
        <fullName evidence="1">STAS domain-containing protein</fullName>
    </recommendedName>
</protein>
<dbReference type="Gene3D" id="3.30.750.24">
    <property type="entry name" value="STAS domain"/>
    <property type="match status" value="1"/>
</dbReference>
<reference evidence="2 3" key="1">
    <citation type="submission" date="2015-08" db="EMBL/GenBank/DDBJ databases">
        <authorList>
            <person name="Babu N.S."/>
            <person name="Beckwith C.J."/>
            <person name="Beseler K.G."/>
            <person name="Brison A."/>
            <person name="Carone J.V."/>
            <person name="Caskin T.P."/>
            <person name="Diamond M."/>
            <person name="Durham M.E."/>
            <person name="Foxe J.M."/>
            <person name="Go M."/>
            <person name="Henderson B.A."/>
            <person name="Jones I.B."/>
            <person name="McGettigan J.A."/>
            <person name="Micheletti S.J."/>
            <person name="Nasrallah M.E."/>
            <person name="Ortiz D."/>
            <person name="Piller C.R."/>
            <person name="Privatt S.R."/>
            <person name="Schneider S.L."/>
            <person name="Sharp S."/>
            <person name="Smith T.C."/>
            <person name="Stanton J.D."/>
            <person name="Ullery H.E."/>
            <person name="Wilson R.J."/>
            <person name="Serrano M.G."/>
            <person name="Buck G."/>
            <person name="Lee V."/>
            <person name="Wang Y."/>
            <person name="Carvalho R."/>
            <person name="Voegtly L."/>
            <person name="Shi R."/>
            <person name="Duckworth R."/>
            <person name="Johnson A."/>
            <person name="Loviza R."/>
            <person name="Walstead R."/>
            <person name="Shah Z."/>
            <person name="Kiflezghi M."/>
            <person name="Wade K."/>
            <person name="Ball S.L."/>
            <person name="Bradley K.W."/>
            <person name="Asai D.J."/>
            <person name="Bowman C.A."/>
            <person name="Russell D.A."/>
            <person name="Pope W.H."/>
            <person name="Jacobs-Sera D."/>
            <person name="Hendrix R.W."/>
            <person name="Hatfull G.F."/>
        </authorList>
    </citation>
    <scope>NUCLEOTIDE SEQUENCE [LARGE SCALE GENOMIC DNA]</scope>
    <source>
        <strain evidence="2 3">DSM 27710</strain>
    </source>
</reference>
<dbReference type="PROSITE" id="PS50801">
    <property type="entry name" value="STAS"/>
    <property type="match status" value="1"/>
</dbReference>
<dbReference type="STRING" id="1391653.AKJ08_2454"/>
<proteinExistence type="predicted"/>
<gene>
    <name evidence="2" type="ORF">AKJ08_2454</name>
</gene>
<keyword evidence="3" id="KW-1185">Reference proteome</keyword>
<accession>A0A0K1PEY4</accession>
<dbReference type="InterPro" id="IPR058548">
    <property type="entry name" value="MlaB-like_STAS"/>
</dbReference>
<organism evidence="2 3">
    <name type="scientific">Vulgatibacter incomptus</name>
    <dbReference type="NCBI Taxonomy" id="1391653"/>
    <lineage>
        <taxon>Bacteria</taxon>
        <taxon>Pseudomonadati</taxon>
        <taxon>Myxococcota</taxon>
        <taxon>Myxococcia</taxon>
        <taxon>Myxococcales</taxon>
        <taxon>Cystobacterineae</taxon>
        <taxon>Vulgatibacteraceae</taxon>
        <taxon>Vulgatibacter</taxon>
    </lineage>
</organism>
<dbReference type="InterPro" id="IPR002645">
    <property type="entry name" value="STAS_dom"/>
</dbReference>
<dbReference type="EMBL" id="CP012332">
    <property type="protein sequence ID" value="AKU92067.1"/>
    <property type="molecule type" value="Genomic_DNA"/>
</dbReference>
<feature type="domain" description="STAS" evidence="1">
    <location>
        <begin position="15"/>
        <end position="95"/>
    </location>
</feature>
<dbReference type="KEGG" id="vin:AKJ08_2454"/>
<evidence type="ECO:0000313" key="3">
    <source>
        <dbReference type="Proteomes" id="UP000055590"/>
    </source>
</evidence>
<dbReference type="InterPro" id="IPR036513">
    <property type="entry name" value="STAS_dom_sf"/>
</dbReference>
<dbReference type="Proteomes" id="UP000055590">
    <property type="component" value="Chromosome"/>
</dbReference>
<evidence type="ECO:0000313" key="2">
    <source>
        <dbReference type="EMBL" id="AKU92067.1"/>
    </source>
</evidence>